<dbReference type="InterPro" id="IPR036322">
    <property type="entry name" value="WD40_repeat_dom_sf"/>
</dbReference>
<sequence length="486" mass="53736">MHVRAPSPDPHLPTYLYVLHDRGIATVRAPWLVWGAPAGEQGGGFPGFFPGFWDQDSASPAPAQLLDSGEASECCIEFCPAHVDYFVVGTYNLEKEEPMTDEKEKENENEGNCDNEDAPETVRKPQNRNGSLVVFRLMDEALYISHVQTVSYPSAILDLHFNPSQEGHNVLATVSSTGSLSFFQLSPSQWPSDPLMELATHKPLGEDDNVLFLSCAWHPYMPYLLAVTTSDHKVHILRVDNEWNAYQTSSSPVITHTLEAWTVAFSPSLSCSSGMAGNDDPGNLQAFVLYSGGDDSKLLTTTCFYDQDQIEQAEDSVDAVTAPYPPITIKGHTAGVTAILPLPMTIGGDTGIMVTGSYDDCLRVYSIHPQIGGVMLRPPKLLAEENLGGGVWRLKLVRVGVPWDRSIDPKAHWTATILASCMHAGTRIVEVRGDYDDYCRIRILGRFEEHKSMNYGSDFQPGTHRGKKVLCVSTSFYDRLLCMWKF</sequence>
<gene>
    <name evidence="9" type="ORF">NPX13_g7120</name>
</gene>
<dbReference type="GO" id="GO:0005737">
    <property type="term" value="C:cytoplasm"/>
    <property type="evidence" value="ECO:0007669"/>
    <property type="project" value="TreeGrafter"/>
</dbReference>
<keyword evidence="3" id="KW-0677">Repeat</keyword>
<evidence type="ECO:0000256" key="2">
    <source>
        <dbReference type="ARBA" id="ARBA00022574"/>
    </source>
</evidence>
<dbReference type="Proteomes" id="UP001148614">
    <property type="component" value="Unassembled WGS sequence"/>
</dbReference>
<dbReference type="InterPro" id="IPR015943">
    <property type="entry name" value="WD40/YVTN_repeat-like_dom_sf"/>
</dbReference>
<organism evidence="9 10">
    <name type="scientific">Xylaria arbuscula</name>
    <dbReference type="NCBI Taxonomy" id="114810"/>
    <lineage>
        <taxon>Eukaryota</taxon>
        <taxon>Fungi</taxon>
        <taxon>Dikarya</taxon>
        <taxon>Ascomycota</taxon>
        <taxon>Pezizomycotina</taxon>
        <taxon>Sordariomycetes</taxon>
        <taxon>Xylariomycetidae</taxon>
        <taxon>Xylariales</taxon>
        <taxon>Xylariaceae</taxon>
        <taxon>Xylaria</taxon>
    </lineage>
</organism>
<evidence type="ECO:0000256" key="5">
    <source>
        <dbReference type="ARBA" id="ARBA00038092"/>
    </source>
</evidence>
<dbReference type="AlphaFoldDB" id="A0A9W8NBA7"/>
<feature type="compositionally biased region" description="Acidic residues" evidence="8">
    <location>
        <begin position="109"/>
        <end position="119"/>
    </location>
</feature>
<accession>A0A9W8NBA7</accession>
<protein>
    <recommendedName>
        <fullName evidence="6">methylated diphthine methylhydrolase</fullName>
        <ecNumber evidence="6">3.1.1.97</ecNumber>
    </recommendedName>
</protein>
<name>A0A9W8NBA7_9PEZI</name>
<dbReference type="EMBL" id="JANPWZ010001354">
    <property type="protein sequence ID" value="KAJ3566461.1"/>
    <property type="molecule type" value="Genomic_DNA"/>
</dbReference>
<dbReference type="PANTHER" id="PTHR46042:SF1">
    <property type="entry name" value="DIPHTHINE METHYLTRANSFERASE"/>
    <property type="match status" value="1"/>
</dbReference>
<comment type="catalytic activity">
    <reaction evidence="7">
        <text>diphthine methyl ester-[translation elongation factor 2] + H2O = diphthine-[translation elongation factor 2] + methanol + H(+)</text>
        <dbReference type="Rhea" id="RHEA:42656"/>
        <dbReference type="Rhea" id="RHEA-COMP:10172"/>
        <dbReference type="Rhea" id="RHEA-COMP:10173"/>
        <dbReference type="ChEBI" id="CHEBI:15377"/>
        <dbReference type="ChEBI" id="CHEBI:15378"/>
        <dbReference type="ChEBI" id="CHEBI:17790"/>
        <dbReference type="ChEBI" id="CHEBI:79005"/>
        <dbReference type="ChEBI" id="CHEBI:82696"/>
        <dbReference type="EC" id="3.1.1.97"/>
    </reaction>
</comment>
<feature type="region of interest" description="Disordered" evidence="8">
    <location>
        <begin position="97"/>
        <end position="125"/>
    </location>
</feature>
<dbReference type="GO" id="GO:0017183">
    <property type="term" value="P:protein histidyl modification to diphthamide"/>
    <property type="evidence" value="ECO:0007669"/>
    <property type="project" value="TreeGrafter"/>
</dbReference>
<evidence type="ECO:0000313" key="10">
    <source>
        <dbReference type="Proteomes" id="UP001148614"/>
    </source>
</evidence>
<dbReference type="Gene3D" id="2.130.10.10">
    <property type="entry name" value="YVTN repeat-like/Quinoprotein amine dehydrogenase"/>
    <property type="match status" value="1"/>
</dbReference>
<comment type="pathway">
    <text evidence="1">Protein modification; peptidyl-diphthamide biosynthesis.</text>
</comment>
<keyword evidence="10" id="KW-1185">Reference proteome</keyword>
<dbReference type="GO" id="GO:0061685">
    <property type="term" value="F:diphthine methylesterase activity"/>
    <property type="evidence" value="ECO:0007669"/>
    <property type="project" value="UniProtKB-EC"/>
</dbReference>
<comment type="caution">
    <text evidence="9">The sequence shown here is derived from an EMBL/GenBank/DDBJ whole genome shotgun (WGS) entry which is preliminary data.</text>
</comment>
<keyword evidence="2" id="KW-0853">WD repeat</keyword>
<dbReference type="InterPro" id="IPR001680">
    <property type="entry name" value="WD40_rpt"/>
</dbReference>
<evidence type="ECO:0000256" key="3">
    <source>
        <dbReference type="ARBA" id="ARBA00022737"/>
    </source>
</evidence>
<evidence type="ECO:0000256" key="1">
    <source>
        <dbReference type="ARBA" id="ARBA00005156"/>
    </source>
</evidence>
<comment type="similarity">
    <text evidence="5">Belongs to the DPH7 family.</text>
</comment>
<evidence type="ECO:0000256" key="6">
    <source>
        <dbReference type="ARBA" id="ARBA00039131"/>
    </source>
</evidence>
<feature type="compositionally biased region" description="Basic and acidic residues" evidence="8">
    <location>
        <begin position="97"/>
        <end position="108"/>
    </location>
</feature>
<proteinExistence type="inferred from homology"/>
<dbReference type="EC" id="3.1.1.97" evidence="6"/>
<evidence type="ECO:0000256" key="7">
    <source>
        <dbReference type="ARBA" id="ARBA00047551"/>
    </source>
</evidence>
<dbReference type="PANTHER" id="PTHR46042">
    <property type="entry name" value="DIPHTHINE METHYLTRANSFERASE"/>
    <property type="match status" value="1"/>
</dbReference>
<dbReference type="SMART" id="SM00320">
    <property type="entry name" value="WD40"/>
    <property type="match status" value="4"/>
</dbReference>
<evidence type="ECO:0000256" key="4">
    <source>
        <dbReference type="ARBA" id="ARBA00022801"/>
    </source>
</evidence>
<dbReference type="InterPro" id="IPR052415">
    <property type="entry name" value="Diphthine_MTase"/>
</dbReference>
<keyword evidence="4" id="KW-0378">Hydrolase</keyword>
<dbReference type="VEuPathDB" id="FungiDB:F4678DRAFT_441058"/>
<reference evidence="9" key="1">
    <citation type="submission" date="2022-07" db="EMBL/GenBank/DDBJ databases">
        <title>Genome Sequence of Xylaria arbuscula.</title>
        <authorList>
            <person name="Buettner E."/>
        </authorList>
    </citation>
    <scope>NUCLEOTIDE SEQUENCE</scope>
    <source>
        <strain evidence="9">VT107</strain>
    </source>
</reference>
<dbReference type="SUPFAM" id="SSF50978">
    <property type="entry name" value="WD40 repeat-like"/>
    <property type="match status" value="1"/>
</dbReference>
<evidence type="ECO:0000313" key="9">
    <source>
        <dbReference type="EMBL" id="KAJ3566461.1"/>
    </source>
</evidence>
<evidence type="ECO:0000256" key="8">
    <source>
        <dbReference type="SAM" id="MobiDB-lite"/>
    </source>
</evidence>
<dbReference type="Pfam" id="PF00400">
    <property type="entry name" value="WD40"/>
    <property type="match status" value="1"/>
</dbReference>